<evidence type="ECO:0000259" key="1">
    <source>
        <dbReference type="Pfam" id="PF00582"/>
    </source>
</evidence>
<dbReference type="InterPro" id="IPR006016">
    <property type="entry name" value="UspA"/>
</dbReference>
<evidence type="ECO:0000313" key="2">
    <source>
        <dbReference type="EMBL" id="QNP43898.1"/>
    </source>
</evidence>
<protein>
    <submittedName>
        <fullName evidence="2">Universal stress protein</fullName>
    </submittedName>
</protein>
<sequence>MIVGREHSAPDFGLGGSYLINRLIAESRTPILIPGDQVPIAEFDWPAVIAWNGSVEAANAVRGAIGLLKLAPKVKVVRFVESKPAQFPNTQLLEYLSRHGIHADFDERQITYSPAADIVAYARSKGCAYLVMGGYSHSRAGEFLFGGVTRDLLRECPVSIVTMH</sequence>
<dbReference type="RefSeq" id="WP_187715322.1">
    <property type="nucleotide sequence ID" value="NZ_CP060780.1"/>
</dbReference>
<organism evidence="2 3">
    <name type="scientific">Sphingomonas daechungensis</name>
    <dbReference type="NCBI Taxonomy" id="1176646"/>
    <lineage>
        <taxon>Bacteria</taxon>
        <taxon>Pseudomonadati</taxon>
        <taxon>Pseudomonadota</taxon>
        <taxon>Alphaproteobacteria</taxon>
        <taxon>Sphingomonadales</taxon>
        <taxon>Sphingomonadaceae</taxon>
        <taxon>Sphingomonas</taxon>
    </lineage>
</organism>
<dbReference type="Proteomes" id="UP000516134">
    <property type="component" value="Chromosome"/>
</dbReference>
<evidence type="ECO:0000313" key="3">
    <source>
        <dbReference type="Proteomes" id="UP000516134"/>
    </source>
</evidence>
<proteinExistence type="predicted"/>
<dbReference type="Pfam" id="PF00582">
    <property type="entry name" value="Usp"/>
    <property type="match status" value="1"/>
</dbReference>
<dbReference type="SUPFAM" id="SSF52402">
    <property type="entry name" value="Adenine nucleotide alpha hydrolases-like"/>
    <property type="match status" value="1"/>
</dbReference>
<gene>
    <name evidence="2" type="ORF">H9L15_04550</name>
</gene>
<keyword evidence="3" id="KW-1185">Reference proteome</keyword>
<feature type="domain" description="UspA" evidence="1">
    <location>
        <begin position="101"/>
        <end position="161"/>
    </location>
</feature>
<dbReference type="CDD" id="cd00293">
    <property type="entry name" value="USP-like"/>
    <property type="match status" value="1"/>
</dbReference>
<dbReference type="Gene3D" id="3.40.50.12370">
    <property type="match status" value="1"/>
</dbReference>
<accession>A0ABX6T5A8</accession>
<name>A0ABX6T5A8_9SPHN</name>
<dbReference type="EMBL" id="CP060780">
    <property type="protein sequence ID" value="QNP43898.1"/>
    <property type="molecule type" value="Genomic_DNA"/>
</dbReference>
<reference evidence="2 3" key="1">
    <citation type="submission" date="2020-08" db="EMBL/GenBank/DDBJ databases">
        <title>Genome sequence of Sphingomonas daechungensis KACC 18115T.</title>
        <authorList>
            <person name="Hyun D.-W."/>
            <person name="Bae J.-W."/>
        </authorList>
    </citation>
    <scope>NUCLEOTIDE SEQUENCE [LARGE SCALE GENOMIC DNA]</scope>
    <source>
        <strain evidence="2 3">KACC 18115</strain>
    </source>
</reference>